<evidence type="ECO:0000256" key="6">
    <source>
        <dbReference type="ARBA" id="ARBA00023224"/>
    </source>
</evidence>
<dbReference type="Proteomes" id="UP000250572">
    <property type="component" value="Unassembled WGS sequence"/>
</dbReference>
<organism evidence="11 12">
    <name type="scientific">Gambusia affinis</name>
    <name type="common">Western mosquitofish</name>
    <name type="synonym">Heterandria affinis</name>
    <dbReference type="NCBI Taxonomy" id="33528"/>
    <lineage>
        <taxon>Eukaryota</taxon>
        <taxon>Metazoa</taxon>
        <taxon>Chordata</taxon>
        <taxon>Craniata</taxon>
        <taxon>Vertebrata</taxon>
        <taxon>Euteleostomi</taxon>
        <taxon>Actinopterygii</taxon>
        <taxon>Neopterygii</taxon>
        <taxon>Teleostei</taxon>
        <taxon>Neoteleostei</taxon>
        <taxon>Acanthomorphata</taxon>
        <taxon>Ovalentaria</taxon>
        <taxon>Atherinomorphae</taxon>
        <taxon>Cyprinodontiformes</taxon>
        <taxon>Poeciliidae</taxon>
        <taxon>Poeciliinae</taxon>
        <taxon>Gambusia</taxon>
    </lineage>
</organism>
<evidence type="ECO:0000256" key="5">
    <source>
        <dbReference type="ARBA" id="ARBA00023136"/>
    </source>
</evidence>
<keyword evidence="8" id="KW-0636">Prenylation</keyword>
<comment type="subunit">
    <text evidence="9">G proteins are composed of 3 units; alpha, beta and gamma.</text>
</comment>
<dbReference type="GO" id="GO:0031681">
    <property type="term" value="F:G-protein beta-subunit binding"/>
    <property type="evidence" value="ECO:0007669"/>
    <property type="project" value="InterPro"/>
</dbReference>
<evidence type="ECO:0000256" key="7">
    <source>
        <dbReference type="ARBA" id="ARBA00023288"/>
    </source>
</evidence>
<dbReference type="InterPro" id="IPR036284">
    <property type="entry name" value="GGL_sf"/>
</dbReference>
<dbReference type="GO" id="GO:0005834">
    <property type="term" value="C:heterotrimeric G-protein complex"/>
    <property type="evidence" value="ECO:0007669"/>
    <property type="project" value="InterPro"/>
</dbReference>
<dbReference type="PROSITE" id="PS50058">
    <property type="entry name" value="G_PROTEIN_GAMMA"/>
    <property type="match status" value="1"/>
</dbReference>
<keyword evidence="5 9" id="KW-0472">Membrane</keyword>
<comment type="subcellular location">
    <subcellularLocation>
        <location evidence="1 9">Cell membrane</location>
        <topology evidence="1 9">Lipid-anchor</topology>
        <orientation evidence="1 9">Cytoplasmic side</orientation>
    </subcellularLocation>
</comment>
<comment type="function">
    <text evidence="9">Guanine nucleotide-binding proteins (G proteins) are involved as a modulator or transducer in various transmembrane signaling systems. The beta and gamma chains are required for the GTPase activity, for replacement of GDP by GTP, and for G protein-effector interaction.</text>
</comment>
<keyword evidence="4" id="KW-0488">Methylation</keyword>
<evidence type="ECO:0000256" key="8">
    <source>
        <dbReference type="ARBA" id="ARBA00023289"/>
    </source>
</evidence>
<feature type="non-terminal residue" evidence="11">
    <location>
        <position position="214"/>
    </location>
</feature>
<comment type="caution">
    <text evidence="11">The sequence shown here is derived from an EMBL/GenBank/DDBJ whole genome shotgun (WGS) entry which is preliminary data.</text>
</comment>
<dbReference type="CDD" id="cd00068">
    <property type="entry name" value="GGL"/>
    <property type="match status" value="1"/>
</dbReference>
<dbReference type="AlphaFoldDB" id="A0A315UR89"/>
<gene>
    <name evidence="11" type="ORF">CCH79_00017026</name>
</gene>
<evidence type="ECO:0000256" key="3">
    <source>
        <dbReference type="ARBA" id="ARBA00022475"/>
    </source>
</evidence>
<evidence type="ECO:0000256" key="4">
    <source>
        <dbReference type="ARBA" id="ARBA00022481"/>
    </source>
</evidence>
<evidence type="ECO:0000259" key="10">
    <source>
        <dbReference type="PROSITE" id="PS50058"/>
    </source>
</evidence>
<feature type="domain" description="G protein gamma" evidence="10">
    <location>
        <begin position="149"/>
        <end position="214"/>
    </location>
</feature>
<keyword evidence="6 9" id="KW-0807">Transducer</keyword>
<comment type="similarity">
    <text evidence="2 9">Belongs to the G protein gamma family.</text>
</comment>
<dbReference type="InterPro" id="IPR001770">
    <property type="entry name" value="G-protein_gamma"/>
</dbReference>
<protein>
    <recommendedName>
        <fullName evidence="9">Guanine nucleotide-binding protein subunit gamma</fullName>
    </recommendedName>
</protein>
<dbReference type="EMBL" id="NHOQ01002897">
    <property type="protein sequence ID" value="PWA13971.1"/>
    <property type="molecule type" value="Genomic_DNA"/>
</dbReference>
<dbReference type="STRING" id="33528.ENSGAFP00000025701"/>
<sequence length="214" mass="23518">SHISYTLTKKSTNVSDSVGTPVVRGQSVCKLLKQETKLLKVSGAFSVRQDAQSYPVFFFFCTDSLSVHSLQPGRAVSDQKWTAIVLCLSASMACSSLPVHSSLLHVYISSKLHRACARSPFVEVLVNNGVCFVRAMHVVLTKMSSKAPSTNNLNQARQTVQQLRLEARIERIKISKASADIVKFCSEHQKNDPLIAGIPASENPFKEKKPCTLL</sequence>
<evidence type="ECO:0000256" key="9">
    <source>
        <dbReference type="RuleBase" id="RU004973"/>
    </source>
</evidence>
<evidence type="ECO:0000313" key="12">
    <source>
        <dbReference type="Proteomes" id="UP000250572"/>
    </source>
</evidence>
<dbReference type="PANTHER" id="PTHR13809">
    <property type="entry name" value="GUANINE NUCLEOTIDE-BINDING PROTEIN GAMMA SUBUNIT"/>
    <property type="match status" value="1"/>
</dbReference>
<dbReference type="InterPro" id="IPR015898">
    <property type="entry name" value="G-protein_gamma-like_dom"/>
</dbReference>
<evidence type="ECO:0000256" key="1">
    <source>
        <dbReference type="ARBA" id="ARBA00004342"/>
    </source>
</evidence>
<keyword evidence="3 9" id="KW-1003">Cell membrane</keyword>
<feature type="non-terminal residue" evidence="11">
    <location>
        <position position="1"/>
    </location>
</feature>
<proteinExistence type="inferred from homology"/>
<dbReference type="SMART" id="SM01224">
    <property type="entry name" value="G_gamma"/>
    <property type="match status" value="1"/>
</dbReference>
<dbReference type="SMART" id="SM00224">
    <property type="entry name" value="GGL"/>
    <property type="match status" value="1"/>
</dbReference>
<keyword evidence="12" id="KW-1185">Reference proteome</keyword>
<dbReference type="FunFam" id="4.10.260.10:FF:000001">
    <property type="entry name" value="Guanine nucleotide-binding protein subunit gamma"/>
    <property type="match status" value="1"/>
</dbReference>
<name>A0A315UR89_GAMAF</name>
<reference evidence="11 12" key="1">
    <citation type="journal article" date="2018" name="G3 (Bethesda)">
        <title>A High-Quality Reference Genome for the Invasive Mosquitofish Gambusia affinis Using a Chicago Library.</title>
        <authorList>
            <person name="Hoffberg S.L."/>
            <person name="Troendle N.J."/>
            <person name="Glenn T.C."/>
            <person name="Mahmud O."/>
            <person name="Louha S."/>
            <person name="Chalopin D."/>
            <person name="Bennetzen J.L."/>
            <person name="Mauricio R."/>
        </authorList>
    </citation>
    <scope>NUCLEOTIDE SEQUENCE [LARGE SCALE GENOMIC DNA]</scope>
    <source>
        <strain evidence="11">NE01/NJP1002.9</strain>
        <tissue evidence="11">Muscle</tissue>
    </source>
</reference>
<dbReference type="Pfam" id="PF00631">
    <property type="entry name" value="G-gamma"/>
    <property type="match status" value="1"/>
</dbReference>
<dbReference type="GO" id="GO:0007186">
    <property type="term" value="P:G protein-coupled receptor signaling pathway"/>
    <property type="evidence" value="ECO:0007669"/>
    <property type="project" value="InterPro"/>
</dbReference>
<dbReference type="SUPFAM" id="SSF48670">
    <property type="entry name" value="Transducin (heterotrimeric G protein), gamma chain"/>
    <property type="match status" value="1"/>
</dbReference>
<dbReference type="Gene3D" id="4.10.260.10">
    <property type="entry name" value="Transducin (heterotrimeric G protein), gamma chain"/>
    <property type="match status" value="1"/>
</dbReference>
<dbReference type="PRINTS" id="PR00321">
    <property type="entry name" value="GPROTEING"/>
</dbReference>
<accession>A0A315UR89</accession>
<evidence type="ECO:0000313" key="11">
    <source>
        <dbReference type="EMBL" id="PWA13971.1"/>
    </source>
</evidence>
<evidence type="ECO:0000256" key="2">
    <source>
        <dbReference type="ARBA" id="ARBA00007431"/>
    </source>
</evidence>
<keyword evidence="7 9" id="KW-0449">Lipoprotein</keyword>